<feature type="coiled-coil region" evidence="1">
    <location>
        <begin position="101"/>
        <end position="128"/>
    </location>
</feature>
<comment type="caution">
    <text evidence="3">The sequence shown here is derived from an EMBL/GenBank/DDBJ whole genome shotgun (WGS) entry which is preliminary data.</text>
</comment>
<evidence type="ECO:0000313" key="4">
    <source>
        <dbReference type="Proteomes" id="UP001470230"/>
    </source>
</evidence>
<dbReference type="Pfam" id="PF07714">
    <property type="entry name" value="PK_Tyr_Ser-Thr"/>
    <property type="match status" value="1"/>
</dbReference>
<evidence type="ECO:0000259" key="2">
    <source>
        <dbReference type="Pfam" id="PF07714"/>
    </source>
</evidence>
<accession>A0ABR2H2A8</accession>
<sequence length="131" mass="15565">MYEVFTRSIPYPDYLNGKISEYYIRNKIIIENYRPEFKLGINESIEHLITQCWSRNPNDRPDFDAIFNALSNKTQQYYLNDVESEKINTYVDKISSTHDPVEALRSQLQLVLDENKIIKEEIKSLRAENEK</sequence>
<evidence type="ECO:0000313" key="3">
    <source>
        <dbReference type="EMBL" id="KAK8840300.1"/>
    </source>
</evidence>
<name>A0ABR2H2A8_9EUKA</name>
<dbReference type="InterPro" id="IPR011009">
    <property type="entry name" value="Kinase-like_dom_sf"/>
</dbReference>
<gene>
    <name evidence="3" type="ORF">M9Y10_030855</name>
</gene>
<reference evidence="3 4" key="1">
    <citation type="submission" date="2024-04" db="EMBL/GenBank/DDBJ databases">
        <title>Tritrichomonas musculus Genome.</title>
        <authorList>
            <person name="Alves-Ferreira E."/>
            <person name="Grigg M."/>
            <person name="Lorenzi H."/>
            <person name="Galac M."/>
        </authorList>
    </citation>
    <scope>NUCLEOTIDE SEQUENCE [LARGE SCALE GENOMIC DNA]</scope>
    <source>
        <strain evidence="3 4">EAF2021</strain>
    </source>
</reference>
<protein>
    <recommendedName>
        <fullName evidence="2">Serine-threonine/tyrosine-protein kinase catalytic domain-containing protein</fullName>
    </recommendedName>
</protein>
<keyword evidence="4" id="KW-1185">Reference proteome</keyword>
<feature type="domain" description="Serine-threonine/tyrosine-protein kinase catalytic" evidence="2">
    <location>
        <begin position="1"/>
        <end position="70"/>
    </location>
</feature>
<evidence type="ECO:0000256" key="1">
    <source>
        <dbReference type="SAM" id="Coils"/>
    </source>
</evidence>
<dbReference type="Gene3D" id="1.10.510.10">
    <property type="entry name" value="Transferase(Phosphotransferase) domain 1"/>
    <property type="match status" value="1"/>
</dbReference>
<dbReference type="InterPro" id="IPR001245">
    <property type="entry name" value="Ser-Thr/Tyr_kinase_cat_dom"/>
</dbReference>
<proteinExistence type="predicted"/>
<dbReference type="EMBL" id="JAPFFF010000047">
    <property type="protein sequence ID" value="KAK8840300.1"/>
    <property type="molecule type" value="Genomic_DNA"/>
</dbReference>
<dbReference type="SUPFAM" id="SSF56112">
    <property type="entry name" value="Protein kinase-like (PK-like)"/>
    <property type="match status" value="1"/>
</dbReference>
<dbReference type="Proteomes" id="UP001470230">
    <property type="component" value="Unassembled WGS sequence"/>
</dbReference>
<organism evidence="3 4">
    <name type="scientific">Tritrichomonas musculus</name>
    <dbReference type="NCBI Taxonomy" id="1915356"/>
    <lineage>
        <taxon>Eukaryota</taxon>
        <taxon>Metamonada</taxon>
        <taxon>Parabasalia</taxon>
        <taxon>Tritrichomonadida</taxon>
        <taxon>Tritrichomonadidae</taxon>
        <taxon>Tritrichomonas</taxon>
    </lineage>
</organism>
<keyword evidence="1" id="KW-0175">Coiled coil</keyword>